<evidence type="ECO:0000256" key="1">
    <source>
        <dbReference type="ARBA" id="ARBA00004167"/>
    </source>
</evidence>
<evidence type="ECO:0000256" key="2">
    <source>
        <dbReference type="ARBA" id="ARBA00022692"/>
    </source>
</evidence>
<dbReference type="PANTHER" id="PTHR36985">
    <property type="entry name" value="TRANSLOCATION AND ASSEMBLY MODULE SUBUNIT TAMB"/>
    <property type="match status" value="1"/>
</dbReference>
<organism evidence="6 7">
    <name type="scientific">Haemophilus influenzae</name>
    <dbReference type="NCBI Taxonomy" id="727"/>
    <lineage>
        <taxon>Bacteria</taxon>
        <taxon>Pseudomonadati</taxon>
        <taxon>Pseudomonadota</taxon>
        <taxon>Gammaproteobacteria</taxon>
        <taxon>Pasteurellales</taxon>
        <taxon>Pasteurellaceae</taxon>
        <taxon>Haemophilus</taxon>
    </lineage>
</organism>
<dbReference type="Proteomes" id="UP000249936">
    <property type="component" value="Unassembled WGS sequence"/>
</dbReference>
<dbReference type="AlphaFoldDB" id="A0A2X1RH39"/>
<protein>
    <submittedName>
        <fullName evidence="6">Putative tubulin binding protein</fullName>
    </submittedName>
</protein>
<accession>A0A2X1RH39</accession>
<proteinExistence type="predicted"/>
<evidence type="ECO:0000313" key="6">
    <source>
        <dbReference type="EMBL" id="SPX41306.1"/>
    </source>
</evidence>
<name>A0A2X1RH39_HAEIF</name>
<keyword evidence="3 5" id="KW-1133">Transmembrane helix</keyword>
<dbReference type="EMBL" id="UASK01000005">
    <property type="protein sequence ID" value="SPX41306.1"/>
    <property type="molecule type" value="Genomic_DNA"/>
</dbReference>
<dbReference type="GO" id="GO:0005886">
    <property type="term" value="C:plasma membrane"/>
    <property type="evidence" value="ECO:0007669"/>
    <property type="project" value="TreeGrafter"/>
</dbReference>
<gene>
    <name evidence="6" type="ORF">NCTC11872_00903</name>
</gene>
<evidence type="ECO:0000256" key="4">
    <source>
        <dbReference type="ARBA" id="ARBA00023136"/>
    </source>
</evidence>
<keyword evidence="2 5" id="KW-0812">Transmembrane</keyword>
<keyword evidence="4 5" id="KW-0472">Membrane</keyword>
<evidence type="ECO:0000313" key="7">
    <source>
        <dbReference type="Proteomes" id="UP000249936"/>
    </source>
</evidence>
<feature type="transmembrane region" description="Helical" evidence="5">
    <location>
        <begin position="27"/>
        <end position="48"/>
    </location>
</feature>
<evidence type="ECO:0000256" key="3">
    <source>
        <dbReference type="ARBA" id="ARBA00022989"/>
    </source>
</evidence>
<reference evidence="6 7" key="1">
    <citation type="submission" date="2018-06" db="EMBL/GenBank/DDBJ databases">
        <authorList>
            <consortium name="Pathogen Informatics"/>
            <person name="Doyle S."/>
        </authorList>
    </citation>
    <scope>NUCLEOTIDE SEQUENCE [LARGE SCALE GENOMIC DNA]</scope>
    <source>
        <strain evidence="6 7">NCTC11872</strain>
    </source>
</reference>
<dbReference type="PANTHER" id="PTHR36985:SF1">
    <property type="entry name" value="TRANSLOCATION AND ASSEMBLY MODULE SUBUNIT TAMB"/>
    <property type="match status" value="1"/>
</dbReference>
<evidence type="ECO:0000256" key="5">
    <source>
        <dbReference type="SAM" id="Phobius"/>
    </source>
</evidence>
<dbReference type="GO" id="GO:0009306">
    <property type="term" value="P:protein secretion"/>
    <property type="evidence" value="ECO:0007669"/>
    <property type="project" value="TreeGrafter"/>
</dbReference>
<dbReference type="GO" id="GO:0097347">
    <property type="term" value="C:TAM protein secretion complex"/>
    <property type="evidence" value="ECO:0007669"/>
    <property type="project" value="TreeGrafter"/>
</dbReference>
<comment type="subcellular location">
    <subcellularLocation>
        <location evidence="1">Membrane</location>
        <topology evidence="1">Single-pass membrane protein</topology>
    </subcellularLocation>
</comment>
<sequence>MKEQLQPSETSPKSPEKPNKKHWVRKAVCIGSAVIFIPVLGVAGVLSFDAGQRGLIQLVDKMLDSFSVEQIEGGLQNGLVLKNVRYQTAGIETHIAQARLQLDFGCLLSREVCLRDFTLNKPTIAINTALLPPSAPDNSKSGSMKRISLPISINAEKFGGARFICKH</sequence>